<reference evidence="2 3" key="1">
    <citation type="journal article" date="2012" name="J. Bacteriol.">
        <title>Genome Sequence of Gallaecimonas xiamenensis Type Strain 3-C-1.</title>
        <authorList>
            <person name="Lai Q."/>
            <person name="Wang L."/>
            <person name="Wang W."/>
            <person name="Shao Z."/>
        </authorList>
    </citation>
    <scope>NUCLEOTIDE SEQUENCE [LARGE SCALE GENOMIC DNA]</scope>
    <source>
        <strain evidence="2 3">3-C-1</strain>
    </source>
</reference>
<dbReference type="AlphaFoldDB" id="K2K8Q5"/>
<dbReference type="PANTHER" id="PTHR11079:SF161">
    <property type="entry name" value="CMP_DCMP-TYPE DEAMINASE DOMAIN-CONTAINING PROTEIN"/>
    <property type="match status" value="1"/>
</dbReference>
<comment type="caution">
    <text evidence="2">The sequence shown here is derived from an EMBL/GenBank/DDBJ whole genome shotgun (WGS) entry which is preliminary data.</text>
</comment>
<dbReference type="Pfam" id="PF00383">
    <property type="entry name" value="dCMP_cyt_deam_1"/>
    <property type="match status" value="1"/>
</dbReference>
<evidence type="ECO:0000259" key="1">
    <source>
        <dbReference type="PROSITE" id="PS51747"/>
    </source>
</evidence>
<dbReference type="EMBL" id="AMRI01000012">
    <property type="protein sequence ID" value="EKE73645.1"/>
    <property type="molecule type" value="Genomic_DNA"/>
</dbReference>
<dbReference type="PROSITE" id="PS51747">
    <property type="entry name" value="CYT_DCMP_DEAMINASES_2"/>
    <property type="match status" value="1"/>
</dbReference>
<dbReference type="STRING" id="745411.B3C1_09617"/>
<dbReference type="OrthoDB" id="9802676at2"/>
<dbReference type="InterPro" id="IPR002125">
    <property type="entry name" value="CMP_dCMP_dom"/>
</dbReference>
<dbReference type="CDD" id="cd01285">
    <property type="entry name" value="nucleoside_deaminase"/>
    <property type="match status" value="1"/>
</dbReference>
<dbReference type="GO" id="GO:0006152">
    <property type="term" value="P:purine nucleoside catabolic process"/>
    <property type="evidence" value="ECO:0007669"/>
    <property type="project" value="TreeGrafter"/>
</dbReference>
<sequence>MDLATALRPPSTALELQLPHWVLPSLDWDKSYPDDKSKMALAISLARENVARQTGGPFGAAIFSEVDGRLLGVGVNAVVTNHNSCLHAEVMAIMMAQNRQQHFSLAEQDCALFSSCEPCAMCLGATLWSGVKRMVCAASGDDARAIGFDEGPVFYESYRYLERAGVRIQRGLMRTEGKGVLDAYQAKGGPIYNP</sequence>
<dbReference type="eggNOG" id="COG0590">
    <property type="taxonomic scope" value="Bacteria"/>
</dbReference>
<keyword evidence="3" id="KW-1185">Reference proteome</keyword>
<name>K2K8Q5_9GAMM</name>
<dbReference type="PANTHER" id="PTHR11079">
    <property type="entry name" value="CYTOSINE DEAMINASE FAMILY MEMBER"/>
    <property type="match status" value="1"/>
</dbReference>
<dbReference type="Gene3D" id="3.40.140.10">
    <property type="entry name" value="Cytidine Deaminase, domain 2"/>
    <property type="match status" value="1"/>
</dbReference>
<proteinExistence type="predicted"/>
<evidence type="ECO:0000313" key="2">
    <source>
        <dbReference type="EMBL" id="EKE73645.1"/>
    </source>
</evidence>
<evidence type="ECO:0000313" key="3">
    <source>
        <dbReference type="Proteomes" id="UP000006755"/>
    </source>
</evidence>
<feature type="domain" description="CMP/dCMP-type deaminase" evidence="1">
    <location>
        <begin position="33"/>
        <end position="161"/>
    </location>
</feature>
<accession>K2K8Q5</accession>
<organism evidence="2 3">
    <name type="scientific">Gallaecimonas xiamenensis 3-C-1</name>
    <dbReference type="NCBI Taxonomy" id="745411"/>
    <lineage>
        <taxon>Bacteria</taxon>
        <taxon>Pseudomonadati</taxon>
        <taxon>Pseudomonadota</taxon>
        <taxon>Gammaproteobacteria</taxon>
        <taxon>Enterobacterales</taxon>
        <taxon>Gallaecimonadaceae</taxon>
        <taxon>Gallaecimonas</taxon>
    </lineage>
</organism>
<gene>
    <name evidence="2" type="ORF">B3C1_09617</name>
</gene>
<dbReference type="Proteomes" id="UP000006755">
    <property type="component" value="Unassembled WGS sequence"/>
</dbReference>
<dbReference type="GO" id="GO:0047974">
    <property type="term" value="F:guanosine deaminase activity"/>
    <property type="evidence" value="ECO:0007669"/>
    <property type="project" value="TreeGrafter"/>
</dbReference>
<protein>
    <submittedName>
        <fullName evidence="2">Zinc-binding CMP/dCMP deaminase</fullName>
    </submittedName>
</protein>
<dbReference type="InterPro" id="IPR016193">
    <property type="entry name" value="Cytidine_deaminase-like"/>
</dbReference>
<dbReference type="SUPFAM" id="SSF53927">
    <property type="entry name" value="Cytidine deaminase-like"/>
    <property type="match status" value="1"/>
</dbReference>
<dbReference type="RefSeq" id="WP_008484503.1">
    <property type="nucleotide sequence ID" value="NZ_AMRI01000012.1"/>
</dbReference>